<reference evidence="8" key="1">
    <citation type="submission" date="2022-11" db="EMBL/GenBank/DDBJ databases">
        <authorList>
            <person name="Petersen C."/>
        </authorList>
    </citation>
    <scope>NUCLEOTIDE SEQUENCE</scope>
    <source>
        <strain evidence="8">IBT 26290</strain>
    </source>
</reference>
<protein>
    <recommendedName>
        <fullName evidence="7">Zn(2)-C6 fungal-type domain-containing protein</fullName>
    </recommendedName>
</protein>
<evidence type="ECO:0000256" key="5">
    <source>
        <dbReference type="ARBA" id="ARBA00023242"/>
    </source>
</evidence>
<keyword evidence="4" id="KW-0804">Transcription</keyword>
<dbReference type="RefSeq" id="XP_056547459.1">
    <property type="nucleotide sequence ID" value="XM_056683853.1"/>
</dbReference>
<reference evidence="8" key="2">
    <citation type="journal article" date="2023" name="IMA Fungus">
        <title>Comparative genomic study of the Penicillium genus elucidates a diverse pangenome and 15 lateral gene transfer events.</title>
        <authorList>
            <person name="Petersen C."/>
            <person name="Sorensen T."/>
            <person name="Nielsen M.R."/>
            <person name="Sondergaard T.E."/>
            <person name="Sorensen J.L."/>
            <person name="Fitzpatrick D.A."/>
            <person name="Frisvad J.C."/>
            <person name="Nielsen K.L."/>
        </authorList>
    </citation>
    <scope>NUCLEOTIDE SEQUENCE</scope>
    <source>
        <strain evidence="8">IBT 26290</strain>
    </source>
</reference>
<dbReference type="SMART" id="SM00906">
    <property type="entry name" value="Fungal_trans"/>
    <property type="match status" value="1"/>
</dbReference>
<evidence type="ECO:0000256" key="6">
    <source>
        <dbReference type="SAM" id="MobiDB-lite"/>
    </source>
</evidence>
<comment type="caution">
    <text evidence="8">The sequence shown here is derived from an EMBL/GenBank/DDBJ whole genome shotgun (WGS) entry which is preliminary data.</text>
</comment>
<dbReference type="Proteomes" id="UP001149163">
    <property type="component" value="Unassembled WGS sequence"/>
</dbReference>
<dbReference type="InterPro" id="IPR001138">
    <property type="entry name" value="Zn2Cys6_DnaBD"/>
</dbReference>
<evidence type="ECO:0000313" key="9">
    <source>
        <dbReference type="Proteomes" id="UP001149163"/>
    </source>
</evidence>
<dbReference type="GO" id="GO:0006351">
    <property type="term" value="P:DNA-templated transcription"/>
    <property type="evidence" value="ECO:0007669"/>
    <property type="project" value="InterPro"/>
</dbReference>
<evidence type="ECO:0000259" key="7">
    <source>
        <dbReference type="PROSITE" id="PS50048"/>
    </source>
</evidence>
<sequence length="647" mass="72368">MSSPRPLKRQRIYRACDQCRRRKSKCDGEQPICKICHAANRTCTYQNGGGRRGLPSGYVRSLEITLGLILQHVPTSEGAVHNVLRDLRGKGNFLKSGRANHSVALWRKSKLSREVNQLLTLDSEDVGNDGSDWEPVETQDQDENMDDLGPAPIDPGPNEAVIIPSLPRPIDTSPNPVDWLIPDNTPDLLDFYFTYTQCWFPILERRDLLRAMHVNQDRPTPGHTSCRMVLWTVISYISTLKCTDDAESPSPSTIQLFIQQQLLMDPGKLDLGHVHAILIFVLTQISLGHIYHAWTLVGQATRMLASVPLTARKSRFRHTFHGCVFLDNILSASLGRTPCLSSDEQLEEGPVEEDDVDEWDVWPASRSKTVNGGRMSAAPLRALSSFNAIRQFMQYLSRILYQPTAYIQFKDLLDELREKQGAILYNHPYNNEDVPNPPLLMLHLTSTFTTLSLVCRVGPVLPATTDLCIGTIHRLLELLEHYLEIAGETGISPLVHCFVLRCQQCLNITTSTLSLPERKHLESRIYKFVQLTKSTECLQMKNQQDRLSTVPSLNPDGPSVPLAVPKSTICMASIEESSLVDLPSIHGPGAYTTLAPLPSPEGYDALFEEMVTSFPSNRLEPAFAHNLGFYDGDLDTDFLAQLQQPPA</sequence>
<dbReference type="CDD" id="cd12148">
    <property type="entry name" value="fungal_TF_MHR"/>
    <property type="match status" value="1"/>
</dbReference>
<dbReference type="GO" id="GO:0008270">
    <property type="term" value="F:zinc ion binding"/>
    <property type="evidence" value="ECO:0007669"/>
    <property type="project" value="InterPro"/>
</dbReference>
<dbReference type="SUPFAM" id="SSF57701">
    <property type="entry name" value="Zn2/Cys6 DNA-binding domain"/>
    <property type="match status" value="1"/>
</dbReference>
<proteinExistence type="predicted"/>
<dbReference type="AlphaFoldDB" id="A0A9W9LTD8"/>
<dbReference type="GO" id="GO:0045944">
    <property type="term" value="P:positive regulation of transcription by RNA polymerase II"/>
    <property type="evidence" value="ECO:0007669"/>
    <property type="project" value="TreeGrafter"/>
</dbReference>
<dbReference type="Pfam" id="PF04082">
    <property type="entry name" value="Fungal_trans"/>
    <property type="match status" value="1"/>
</dbReference>
<dbReference type="PANTHER" id="PTHR47655">
    <property type="entry name" value="QUINIC ACID UTILIZATION ACTIVATOR"/>
    <property type="match status" value="1"/>
</dbReference>
<evidence type="ECO:0000256" key="4">
    <source>
        <dbReference type="ARBA" id="ARBA00023163"/>
    </source>
</evidence>
<dbReference type="Pfam" id="PF00172">
    <property type="entry name" value="Zn_clus"/>
    <property type="match status" value="1"/>
</dbReference>
<evidence type="ECO:0000256" key="2">
    <source>
        <dbReference type="ARBA" id="ARBA00023015"/>
    </source>
</evidence>
<keyword evidence="5" id="KW-0539">Nucleus</keyword>
<dbReference type="InterPro" id="IPR036864">
    <property type="entry name" value="Zn2-C6_fun-type_DNA-bd_sf"/>
</dbReference>
<dbReference type="InterPro" id="IPR007219">
    <property type="entry name" value="XnlR_reg_dom"/>
</dbReference>
<organism evidence="8 9">
    <name type="scientific">Penicillium canariense</name>
    <dbReference type="NCBI Taxonomy" id="189055"/>
    <lineage>
        <taxon>Eukaryota</taxon>
        <taxon>Fungi</taxon>
        <taxon>Dikarya</taxon>
        <taxon>Ascomycota</taxon>
        <taxon>Pezizomycotina</taxon>
        <taxon>Eurotiomycetes</taxon>
        <taxon>Eurotiomycetidae</taxon>
        <taxon>Eurotiales</taxon>
        <taxon>Aspergillaceae</taxon>
        <taxon>Penicillium</taxon>
    </lineage>
</organism>
<name>A0A9W9LTD8_9EURO</name>
<dbReference type="PANTHER" id="PTHR47655:SF2">
    <property type="entry name" value="QUINIC ACID UTILIZATION ACTIVATOR"/>
    <property type="match status" value="1"/>
</dbReference>
<evidence type="ECO:0000256" key="3">
    <source>
        <dbReference type="ARBA" id="ARBA00023125"/>
    </source>
</evidence>
<feature type="domain" description="Zn(2)-C6 fungal-type" evidence="7">
    <location>
        <begin position="15"/>
        <end position="45"/>
    </location>
</feature>
<evidence type="ECO:0000256" key="1">
    <source>
        <dbReference type="ARBA" id="ARBA00022723"/>
    </source>
</evidence>
<evidence type="ECO:0000313" key="8">
    <source>
        <dbReference type="EMBL" id="KAJ5175851.1"/>
    </source>
</evidence>
<dbReference type="CDD" id="cd00067">
    <property type="entry name" value="GAL4"/>
    <property type="match status" value="1"/>
</dbReference>
<gene>
    <name evidence="8" type="ORF">N7482_001728</name>
</gene>
<dbReference type="OrthoDB" id="2534600at2759"/>
<keyword evidence="3" id="KW-0238">DNA-binding</keyword>
<dbReference type="PROSITE" id="PS00463">
    <property type="entry name" value="ZN2_CY6_FUNGAL_1"/>
    <property type="match status" value="1"/>
</dbReference>
<dbReference type="SMART" id="SM00066">
    <property type="entry name" value="GAL4"/>
    <property type="match status" value="1"/>
</dbReference>
<accession>A0A9W9LTD8</accession>
<feature type="region of interest" description="Disordered" evidence="6">
    <location>
        <begin position="123"/>
        <end position="143"/>
    </location>
</feature>
<keyword evidence="9" id="KW-1185">Reference proteome</keyword>
<dbReference type="EMBL" id="JAPQKN010000001">
    <property type="protein sequence ID" value="KAJ5175851.1"/>
    <property type="molecule type" value="Genomic_DNA"/>
</dbReference>
<keyword evidence="2" id="KW-0805">Transcription regulation</keyword>
<dbReference type="GO" id="GO:0000981">
    <property type="term" value="F:DNA-binding transcription factor activity, RNA polymerase II-specific"/>
    <property type="evidence" value="ECO:0007669"/>
    <property type="project" value="InterPro"/>
</dbReference>
<dbReference type="PROSITE" id="PS50048">
    <property type="entry name" value="ZN2_CY6_FUNGAL_2"/>
    <property type="match status" value="1"/>
</dbReference>
<dbReference type="GeneID" id="81423029"/>
<dbReference type="InterPro" id="IPR052783">
    <property type="entry name" value="Metabolic/Drug-Res_Regulator"/>
</dbReference>
<dbReference type="GO" id="GO:0003677">
    <property type="term" value="F:DNA binding"/>
    <property type="evidence" value="ECO:0007669"/>
    <property type="project" value="UniProtKB-KW"/>
</dbReference>
<dbReference type="Gene3D" id="4.10.240.10">
    <property type="entry name" value="Zn(2)-C6 fungal-type DNA-binding domain"/>
    <property type="match status" value="1"/>
</dbReference>
<keyword evidence="1" id="KW-0479">Metal-binding</keyword>